<proteinExistence type="predicted"/>
<dbReference type="Pfam" id="PF03929">
    <property type="entry name" value="PepSY_TM"/>
    <property type="match status" value="1"/>
</dbReference>
<gene>
    <name evidence="2" type="ORF">V0U79_08230</name>
</gene>
<dbReference type="EMBL" id="JAZDRP010000004">
    <property type="protein sequence ID" value="MEE2526351.1"/>
    <property type="molecule type" value="Genomic_DNA"/>
</dbReference>
<reference evidence="2 3" key="1">
    <citation type="submission" date="2024-01" db="EMBL/GenBank/DDBJ databases">
        <title>Hyphobacterium bacterium isolated from marine sediment.</title>
        <authorList>
            <person name="Zhao S."/>
        </authorList>
    </citation>
    <scope>NUCLEOTIDE SEQUENCE [LARGE SCALE GENOMIC DNA]</scope>
    <source>
        <strain evidence="3">HN65</strain>
    </source>
</reference>
<feature type="transmembrane region" description="Helical" evidence="1">
    <location>
        <begin position="141"/>
        <end position="164"/>
    </location>
</feature>
<evidence type="ECO:0000313" key="3">
    <source>
        <dbReference type="Proteomes" id="UP001354971"/>
    </source>
</evidence>
<dbReference type="Proteomes" id="UP001354971">
    <property type="component" value="Unassembled WGS sequence"/>
</dbReference>
<sequence length="183" mass="21250">MRAMTVNKLFRDIHHWGSLALMIPLGIMIVAGIFLMLKKDIDWIQPPTQRSAITVDGPPSTTLVQLYESAAAIPELEITGWDQFDRIDIRSDRGIAKFIAPNRWEAQIDLTTLEVLSLEYRRSDLFEQIHDGSFFADWVKLYVFLPAGVLLFVLWLTGIWLFFLPHVKRWQRRKKRAAKLKEA</sequence>
<keyword evidence="1" id="KW-0472">Membrane</keyword>
<keyword evidence="1" id="KW-1133">Transmembrane helix</keyword>
<feature type="transmembrane region" description="Helical" evidence="1">
    <location>
        <begin position="16"/>
        <end position="37"/>
    </location>
</feature>
<accession>A0ABU7LRT2</accession>
<dbReference type="InterPro" id="IPR005625">
    <property type="entry name" value="PepSY-ass_TM"/>
</dbReference>
<organism evidence="2 3">
    <name type="scientific">Hyphobacterium lacteum</name>
    <dbReference type="NCBI Taxonomy" id="3116575"/>
    <lineage>
        <taxon>Bacteria</taxon>
        <taxon>Pseudomonadati</taxon>
        <taxon>Pseudomonadota</taxon>
        <taxon>Alphaproteobacteria</taxon>
        <taxon>Maricaulales</taxon>
        <taxon>Maricaulaceae</taxon>
        <taxon>Hyphobacterium</taxon>
    </lineage>
</organism>
<protein>
    <submittedName>
        <fullName evidence="2">PepSY-associated TM helix domain-containing protein</fullName>
    </submittedName>
</protein>
<evidence type="ECO:0000313" key="2">
    <source>
        <dbReference type="EMBL" id="MEE2526351.1"/>
    </source>
</evidence>
<keyword evidence="3" id="KW-1185">Reference proteome</keyword>
<keyword evidence="1" id="KW-0812">Transmembrane</keyword>
<comment type="caution">
    <text evidence="2">The sequence shown here is derived from an EMBL/GenBank/DDBJ whole genome shotgun (WGS) entry which is preliminary data.</text>
</comment>
<dbReference type="RefSeq" id="WP_330199014.1">
    <property type="nucleotide sequence ID" value="NZ_JAZDRP010000004.1"/>
</dbReference>
<evidence type="ECO:0000256" key="1">
    <source>
        <dbReference type="SAM" id="Phobius"/>
    </source>
</evidence>
<name>A0ABU7LRT2_9PROT</name>